<evidence type="ECO:0000256" key="1">
    <source>
        <dbReference type="ARBA" id="ARBA00004442"/>
    </source>
</evidence>
<dbReference type="AlphaFoldDB" id="A0A484ZXQ9"/>
<gene>
    <name evidence="8 9" type="primary">pagP</name>
    <name evidence="9" type="ORF">NCTC12282_05990</name>
</gene>
<dbReference type="HAMAP" id="MF_00837">
    <property type="entry name" value="PagP_transferase"/>
    <property type="match status" value="1"/>
</dbReference>
<comment type="catalytic activity">
    <reaction evidence="8">
        <text>a lipid IVA + a 1,2-diacyl-sn-glycero-3-phosphocholine = a lipid IVB + a 2-acyl-sn-glycero-3-phosphocholine</text>
        <dbReference type="Rhea" id="RHEA:74279"/>
        <dbReference type="ChEBI" id="CHEBI:57643"/>
        <dbReference type="ChEBI" id="CHEBI:57875"/>
        <dbReference type="ChEBI" id="CHEBI:176425"/>
        <dbReference type="ChEBI" id="CHEBI:193143"/>
        <dbReference type="EC" id="2.3.1.251"/>
    </reaction>
</comment>
<sequence>MADYFYRVNNIQTMRYFYEYGNAQHNTQEEKLSFMKPTIGAAALLATLSFNVMAGDAADNGLWYRIKDNVRTTWNSPTRDLYVPLNTWHARFMYDKEKTDSYNERPWGIGYGVSRFDEDGDWHSIYAMGFQDSHDMFQPIIGYGYQKNWYFGEGNDWRLGLGFTAAITARQDYDYIPIPLPLPLFSIEYKKFALQNTYIPGTYNNGNVLFTWARWQF</sequence>
<comment type="similarity">
    <text evidence="2 8">Belongs to the lipid A palmitoyltransferase family.</text>
</comment>
<dbReference type="Proteomes" id="UP000373449">
    <property type="component" value="Unassembled WGS sequence"/>
</dbReference>
<comment type="function">
    <text evidence="8">Transfers a fatty acid residue from the sn-1 position of a phospholipid to the N-linked hydroxyfatty acid chain on the proximal unit of lipid A or its precursors.</text>
</comment>
<dbReference type="EC" id="2.3.1.251" evidence="8"/>
<feature type="active site" evidence="8">
    <location>
        <position position="133"/>
    </location>
</feature>
<dbReference type="InterPro" id="IPR011250">
    <property type="entry name" value="OMP/PagP_B-barrel"/>
</dbReference>
<keyword evidence="7 8" id="KW-0012">Acyltransferase</keyword>
<dbReference type="GO" id="GO:0009245">
    <property type="term" value="P:lipid A biosynthetic process"/>
    <property type="evidence" value="ECO:0007669"/>
    <property type="project" value="UniProtKB-UniRule"/>
</dbReference>
<name>A0A484ZXQ9_9GAMM</name>
<proteinExistence type="inferred from homology"/>
<feature type="site" description="Role in lipopolysaccharide recognition" evidence="8">
    <location>
        <position position="98"/>
    </location>
</feature>
<dbReference type="SUPFAM" id="SSF56925">
    <property type="entry name" value="OMPA-like"/>
    <property type="match status" value="1"/>
</dbReference>
<accession>A0A484ZXQ9</accession>
<dbReference type="Pfam" id="PF07017">
    <property type="entry name" value="PagP"/>
    <property type="match status" value="1"/>
</dbReference>
<dbReference type="InterPro" id="IPR009746">
    <property type="entry name" value="LipidA_acyl_PagP"/>
</dbReference>
<evidence type="ECO:0000313" key="10">
    <source>
        <dbReference type="Proteomes" id="UP000373449"/>
    </source>
</evidence>
<dbReference type="EMBL" id="CAADJA010000002">
    <property type="protein sequence ID" value="VFS52761.1"/>
    <property type="molecule type" value="Genomic_DNA"/>
</dbReference>
<evidence type="ECO:0000256" key="4">
    <source>
        <dbReference type="ARBA" id="ARBA00022729"/>
    </source>
</evidence>
<evidence type="ECO:0000256" key="7">
    <source>
        <dbReference type="ARBA" id="ARBA00023315"/>
    </source>
</evidence>
<dbReference type="Gene3D" id="2.40.160.20">
    <property type="match status" value="1"/>
</dbReference>
<feature type="site" description="Role in the phospholipid gating" evidence="8">
    <location>
        <position position="203"/>
    </location>
</feature>
<keyword evidence="6 8" id="KW-0998">Cell outer membrane</keyword>
<evidence type="ECO:0000313" key="9">
    <source>
        <dbReference type="EMBL" id="VFS52761.1"/>
    </source>
</evidence>
<protein>
    <recommendedName>
        <fullName evidence="8">Lipid A acyltransferase PagP</fullName>
        <ecNumber evidence="8">2.3.1.251</ecNumber>
    </recommendedName>
    <alternativeName>
        <fullName evidence="8">Lipid A acylation protein</fullName>
    </alternativeName>
</protein>
<comment type="catalytic activity">
    <reaction evidence="8">
        <text>a lipid IIA + a 1,2-diacyl-sn-glycero-3-phosphocholine = a lipid IIB + a 2-acyl-sn-glycero-3-phosphocholine</text>
        <dbReference type="Rhea" id="RHEA:74283"/>
        <dbReference type="ChEBI" id="CHEBI:57643"/>
        <dbReference type="ChEBI" id="CHEBI:57875"/>
        <dbReference type="ChEBI" id="CHEBI:193144"/>
        <dbReference type="ChEBI" id="CHEBI:193145"/>
        <dbReference type="EC" id="2.3.1.251"/>
    </reaction>
</comment>
<evidence type="ECO:0000256" key="5">
    <source>
        <dbReference type="ARBA" id="ARBA00023136"/>
    </source>
</evidence>
<feature type="active site" evidence="8">
    <location>
        <position position="132"/>
    </location>
</feature>
<feature type="active site" evidence="8">
    <location>
        <position position="89"/>
    </location>
</feature>
<keyword evidence="4 8" id="KW-0732">Signal</keyword>
<keyword evidence="3 8" id="KW-0808">Transferase</keyword>
<comment type="catalytic activity">
    <reaction evidence="8">
        <text>a lipid A + a 1,2-diacyl-sn-glycero-3-phosphocholine = a hepta-acyl lipid A + a 2-acyl-sn-glycero-3-phosphocholine</text>
        <dbReference type="Rhea" id="RHEA:74275"/>
        <dbReference type="ChEBI" id="CHEBI:57643"/>
        <dbReference type="ChEBI" id="CHEBI:57875"/>
        <dbReference type="ChEBI" id="CHEBI:193141"/>
        <dbReference type="ChEBI" id="CHEBI:193142"/>
        <dbReference type="EC" id="2.3.1.251"/>
    </reaction>
</comment>
<evidence type="ECO:0000256" key="6">
    <source>
        <dbReference type="ARBA" id="ARBA00023237"/>
    </source>
</evidence>
<evidence type="ECO:0000256" key="8">
    <source>
        <dbReference type="HAMAP-Rule" id="MF_00837"/>
    </source>
</evidence>
<dbReference type="GO" id="GO:0009279">
    <property type="term" value="C:cell outer membrane"/>
    <property type="evidence" value="ECO:0007669"/>
    <property type="project" value="UniProtKB-SubCell"/>
</dbReference>
<comment type="subunit">
    <text evidence="8">Homodimer.</text>
</comment>
<comment type="subcellular location">
    <subcellularLocation>
        <location evidence="1 8">Cell outer membrane</location>
    </subcellularLocation>
</comment>
<evidence type="ECO:0000256" key="2">
    <source>
        <dbReference type="ARBA" id="ARBA00006368"/>
    </source>
</evidence>
<evidence type="ECO:0000256" key="3">
    <source>
        <dbReference type="ARBA" id="ARBA00022679"/>
    </source>
</evidence>
<reference evidence="9 10" key="1">
    <citation type="submission" date="2019-03" db="EMBL/GenBank/DDBJ databases">
        <authorList>
            <consortium name="Pathogen Informatics"/>
        </authorList>
    </citation>
    <scope>NUCLEOTIDE SEQUENCE [LARGE SCALE GENOMIC DNA]</scope>
    <source>
        <strain evidence="9 10">NCTC12282</strain>
    </source>
</reference>
<dbReference type="GO" id="GO:0016409">
    <property type="term" value="F:palmitoyltransferase activity"/>
    <property type="evidence" value="ECO:0007669"/>
    <property type="project" value="UniProtKB-ARBA"/>
</dbReference>
<keyword evidence="5 8" id="KW-0472">Membrane</keyword>
<dbReference type="FunFam" id="2.40.160.20:FF:000002">
    <property type="entry name" value="Lipid A palmitoyltransferase PagP"/>
    <property type="match status" value="1"/>
</dbReference>
<organism evidence="9 10">
    <name type="scientific">Budvicia aquatica</name>
    <dbReference type="NCBI Taxonomy" id="82979"/>
    <lineage>
        <taxon>Bacteria</taxon>
        <taxon>Pseudomonadati</taxon>
        <taxon>Pseudomonadota</taxon>
        <taxon>Gammaproteobacteria</taxon>
        <taxon>Enterobacterales</taxon>
        <taxon>Budviciaceae</taxon>
        <taxon>Budvicia</taxon>
    </lineage>
</organism>
<dbReference type="NCBIfam" id="NF008271">
    <property type="entry name" value="PRK11045.1"/>
    <property type="match status" value="1"/>
</dbReference>